<sequence length="187" mass="21377">MRLCWEEIVISIFDRVDGIVAATHKLQLDDDEHELAVEMALARISTNLMRTFRGSSMGELINAIKTLSFGICVDVQRKSQSAGRRTNRSLDAGWDADAEDRPAHTWETDEAHAVYEREGRQKDINDFLDWAYPQMADNRRAVVQLTHHGSTIPEICEELGIRRDNAYQLRKRGFADLAKLKQQYDAS</sequence>
<dbReference type="AlphaFoldDB" id="A0AAU7B1J3"/>
<gene>
    <name evidence="2" type="ORF">DSM112329_04714</name>
</gene>
<feature type="region of interest" description="Disordered" evidence="1">
    <location>
        <begin position="84"/>
        <end position="103"/>
    </location>
</feature>
<organism evidence="2">
    <name type="scientific">Paraconexibacter sp. AEG42_29</name>
    <dbReference type="NCBI Taxonomy" id="2997339"/>
    <lineage>
        <taxon>Bacteria</taxon>
        <taxon>Bacillati</taxon>
        <taxon>Actinomycetota</taxon>
        <taxon>Thermoleophilia</taxon>
        <taxon>Solirubrobacterales</taxon>
        <taxon>Paraconexibacteraceae</taxon>
        <taxon>Paraconexibacter</taxon>
    </lineage>
</organism>
<evidence type="ECO:0008006" key="3">
    <source>
        <dbReference type="Google" id="ProtNLM"/>
    </source>
</evidence>
<protein>
    <recommendedName>
        <fullName evidence="3">Sigma-70 family RNA polymerase sigma factor</fullName>
    </recommendedName>
</protein>
<name>A0AAU7B1J3_9ACTN</name>
<evidence type="ECO:0000313" key="2">
    <source>
        <dbReference type="EMBL" id="XAY07823.1"/>
    </source>
</evidence>
<dbReference type="EMBL" id="CP114014">
    <property type="protein sequence ID" value="XAY07823.1"/>
    <property type="molecule type" value="Genomic_DNA"/>
</dbReference>
<accession>A0AAU7B1J3</accession>
<dbReference type="SUPFAM" id="SSF88659">
    <property type="entry name" value="Sigma3 and sigma4 domains of RNA polymerase sigma factors"/>
    <property type="match status" value="1"/>
</dbReference>
<dbReference type="KEGG" id="parq:DSM112329_04714"/>
<proteinExistence type="predicted"/>
<reference evidence="2" key="1">
    <citation type="submission" date="2022-12" db="EMBL/GenBank/DDBJ databases">
        <title>Paraconexibacter alkalitolerans sp. nov. and Baekduia alba sp. nov., isolated from soil and emended description of the genera Paraconexibacter (Chun et al., 2020) and Baekduia (An et al., 2020).</title>
        <authorList>
            <person name="Vieira S."/>
            <person name="Huber K.J."/>
            <person name="Geppert A."/>
            <person name="Wolf J."/>
            <person name="Neumann-Schaal M."/>
            <person name="Muesken M."/>
            <person name="Overmann J."/>
        </authorList>
    </citation>
    <scope>NUCLEOTIDE SEQUENCE</scope>
    <source>
        <strain evidence="2">AEG42_29</strain>
    </source>
</reference>
<evidence type="ECO:0000256" key="1">
    <source>
        <dbReference type="SAM" id="MobiDB-lite"/>
    </source>
</evidence>
<dbReference type="InterPro" id="IPR013324">
    <property type="entry name" value="RNA_pol_sigma_r3/r4-like"/>
</dbReference>